<name>A0ACB8UJE8_9APHY</name>
<keyword evidence="2" id="KW-1185">Reference proteome</keyword>
<evidence type="ECO:0000313" key="1">
    <source>
        <dbReference type="EMBL" id="KAI0094461.1"/>
    </source>
</evidence>
<sequence length="147" mass="16268">MPLRYTEDPATVETVKTASEKYLIFYSSRGENGKLWCPVCFMITFIARYRRKEILSSDSSFGPDCMGGTTGRVSAIQPPSNGSLTSKGLSRACLVVSIDDGVNPRWKSPSNVFRSEPWTVESIPTIIRVEDGARLVLDEIRDGIAPF</sequence>
<proteinExistence type="predicted"/>
<organism evidence="1 2">
    <name type="scientific">Irpex rosettiformis</name>
    <dbReference type="NCBI Taxonomy" id="378272"/>
    <lineage>
        <taxon>Eukaryota</taxon>
        <taxon>Fungi</taxon>
        <taxon>Dikarya</taxon>
        <taxon>Basidiomycota</taxon>
        <taxon>Agaricomycotina</taxon>
        <taxon>Agaricomycetes</taxon>
        <taxon>Polyporales</taxon>
        <taxon>Irpicaceae</taxon>
        <taxon>Irpex</taxon>
    </lineage>
</organism>
<gene>
    <name evidence="1" type="ORF">BDY19DRAFT_988302</name>
</gene>
<accession>A0ACB8UJE8</accession>
<dbReference type="EMBL" id="MU274900">
    <property type="protein sequence ID" value="KAI0094461.1"/>
    <property type="molecule type" value="Genomic_DNA"/>
</dbReference>
<reference evidence="1" key="1">
    <citation type="journal article" date="2021" name="Environ. Microbiol.">
        <title>Gene family expansions and transcriptome signatures uncover fungal adaptations to wood decay.</title>
        <authorList>
            <person name="Hage H."/>
            <person name="Miyauchi S."/>
            <person name="Viragh M."/>
            <person name="Drula E."/>
            <person name="Min B."/>
            <person name="Chaduli D."/>
            <person name="Navarro D."/>
            <person name="Favel A."/>
            <person name="Norest M."/>
            <person name="Lesage-Meessen L."/>
            <person name="Balint B."/>
            <person name="Merenyi Z."/>
            <person name="de Eugenio L."/>
            <person name="Morin E."/>
            <person name="Martinez A.T."/>
            <person name="Baldrian P."/>
            <person name="Stursova M."/>
            <person name="Martinez M.J."/>
            <person name="Novotny C."/>
            <person name="Magnuson J.K."/>
            <person name="Spatafora J.W."/>
            <person name="Maurice S."/>
            <person name="Pangilinan J."/>
            <person name="Andreopoulos W."/>
            <person name="LaButti K."/>
            <person name="Hundley H."/>
            <person name="Na H."/>
            <person name="Kuo A."/>
            <person name="Barry K."/>
            <person name="Lipzen A."/>
            <person name="Henrissat B."/>
            <person name="Riley R."/>
            <person name="Ahrendt S."/>
            <person name="Nagy L.G."/>
            <person name="Grigoriev I.V."/>
            <person name="Martin F."/>
            <person name="Rosso M.N."/>
        </authorList>
    </citation>
    <scope>NUCLEOTIDE SEQUENCE</scope>
    <source>
        <strain evidence="1">CBS 384.51</strain>
    </source>
</reference>
<dbReference type="Proteomes" id="UP001055072">
    <property type="component" value="Unassembled WGS sequence"/>
</dbReference>
<comment type="caution">
    <text evidence="1">The sequence shown here is derived from an EMBL/GenBank/DDBJ whole genome shotgun (WGS) entry which is preliminary data.</text>
</comment>
<evidence type="ECO:0000313" key="2">
    <source>
        <dbReference type="Proteomes" id="UP001055072"/>
    </source>
</evidence>
<protein>
    <submittedName>
        <fullName evidence="1">Uncharacterized protein</fullName>
    </submittedName>
</protein>